<dbReference type="InterPro" id="IPR053728">
    <property type="entry name" value="Alginate_Permeability_Chnl"/>
</dbReference>
<dbReference type="Gene3D" id="2.40.160.100">
    <property type="match status" value="1"/>
</dbReference>
<proteinExistence type="predicted"/>
<evidence type="ECO:0000256" key="1">
    <source>
        <dbReference type="SAM" id="MobiDB-lite"/>
    </source>
</evidence>
<evidence type="ECO:0000313" key="4">
    <source>
        <dbReference type="Proteomes" id="UP000245802"/>
    </source>
</evidence>
<dbReference type="InterPro" id="IPR025388">
    <property type="entry name" value="Alginate_export_dom"/>
</dbReference>
<accession>A0A2Z3GQQ2</accession>
<feature type="compositionally biased region" description="Basic and acidic residues" evidence="1">
    <location>
        <begin position="78"/>
        <end position="93"/>
    </location>
</feature>
<dbReference type="KEGG" id="gog:C1280_06110"/>
<keyword evidence="4" id="KW-1185">Reference proteome</keyword>
<dbReference type="Proteomes" id="UP000245802">
    <property type="component" value="Chromosome"/>
</dbReference>
<dbReference type="AlphaFoldDB" id="A0A2Z3GQQ2"/>
<feature type="compositionally biased region" description="Polar residues" evidence="1">
    <location>
        <begin position="1"/>
        <end position="12"/>
    </location>
</feature>
<evidence type="ECO:0000313" key="3">
    <source>
        <dbReference type="EMBL" id="AWM36639.1"/>
    </source>
</evidence>
<dbReference type="Pfam" id="PF13372">
    <property type="entry name" value="Alginate_exp"/>
    <property type="match status" value="1"/>
</dbReference>
<feature type="region of interest" description="Disordered" evidence="1">
    <location>
        <begin position="1"/>
        <end position="95"/>
    </location>
</feature>
<protein>
    <submittedName>
        <fullName evidence="3">Alginate export family protein</fullName>
    </submittedName>
</protein>
<reference evidence="3 4" key="1">
    <citation type="submission" date="2018-01" db="EMBL/GenBank/DDBJ databases">
        <title>G. obscuriglobus.</title>
        <authorList>
            <person name="Franke J."/>
            <person name="Blomberg W."/>
            <person name="Selmecki A."/>
        </authorList>
    </citation>
    <scope>NUCLEOTIDE SEQUENCE [LARGE SCALE GENOMIC DNA]</scope>
    <source>
        <strain evidence="3 4">DSM 5831</strain>
    </source>
</reference>
<organism evidence="3 4">
    <name type="scientific">Gemmata obscuriglobus</name>
    <dbReference type="NCBI Taxonomy" id="114"/>
    <lineage>
        <taxon>Bacteria</taxon>
        <taxon>Pseudomonadati</taxon>
        <taxon>Planctomycetota</taxon>
        <taxon>Planctomycetia</taxon>
        <taxon>Gemmatales</taxon>
        <taxon>Gemmataceae</taxon>
        <taxon>Gemmata</taxon>
    </lineage>
</organism>
<sequence>MLLSQAGAQQPTRFAEAATPPPQPTRSARFAEASARAQMPQEPPAGEAAAGTEASAALQPDGTSKTNPSGTPPAAGKAGDKKADEKKEDDKKKVNWAKVPPIFPRHREGWFTIREKGGGYYTLVDEIHGNYSEKAPRYQFGPRSLNSNPYYNYDFRYLEDPKNTDYDWSDAYKRIHFGPDGDFLFSTGGEVRDRYMNQLSGRGTGTNNFFNNFRVRSYGDLWYKDQFRVFAEFMYTDIYDNRLPPVGNDGSGPELQNGFVDAKVGDPFGGPLYVRVGRQELLYGSQRLLSPPDWANTRRTFQGAKAYWANDQWSLDAFWVQPVVTNLDQFDSVNNNQNLFGLWGQYRPREGTSFDFYYLGLAQANTTTNNGDIHTFGSRYCGDVDKHLLFDFEGGVQFGERGTRHALARFATAGLGWRFAEVPWVPHVWIYYDYASGDKDPTGRSGSNRTFNQLFGQRHNYLGYLDLVARQNIHDLNMQISATPTKWLSVIAQYHAFSLDSRRDALYIADGGVLRRDATGRSGTDVGDEIDLLADINLTKHTQLMVGYSKFFGGTFWRRTGNPNNVQLFYTQCSFKW</sequence>
<feature type="domain" description="Alginate export" evidence="2">
    <location>
        <begin position="186"/>
        <end position="564"/>
    </location>
</feature>
<gene>
    <name evidence="3" type="ORF">C1280_06110</name>
</gene>
<dbReference type="EMBL" id="CP025958">
    <property type="protein sequence ID" value="AWM36639.1"/>
    <property type="molecule type" value="Genomic_DNA"/>
</dbReference>
<evidence type="ECO:0000259" key="2">
    <source>
        <dbReference type="Pfam" id="PF13372"/>
    </source>
</evidence>
<name>A0A2Z3GQQ2_9BACT</name>
<feature type="compositionally biased region" description="Low complexity" evidence="1">
    <location>
        <begin position="26"/>
        <end position="59"/>
    </location>
</feature>